<feature type="chain" id="PRO_5025379628" description="Ig-like domain-containing protein" evidence="2">
    <location>
        <begin position="30"/>
        <end position="158"/>
    </location>
</feature>
<dbReference type="SMART" id="SM00407">
    <property type="entry name" value="IGc1"/>
    <property type="match status" value="1"/>
</dbReference>
<dbReference type="Ensembl" id="ENSMMDT00005004298.1">
    <property type="protein sequence ID" value="ENSMMDP00005004184.1"/>
    <property type="gene ID" value="ENSMMDG00005002314.1"/>
</dbReference>
<evidence type="ECO:0000313" key="5">
    <source>
        <dbReference type="Proteomes" id="UP000472263"/>
    </source>
</evidence>
<reference evidence="4" key="2">
    <citation type="submission" date="2025-08" db="UniProtKB">
        <authorList>
            <consortium name="Ensembl"/>
        </authorList>
    </citation>
    <scope>IDENTIFICATION</scope>
</reference>
<dbReference type="InParanoid" id="A0A667WUM7"/>
<protein>
    <recommendedName>
        <fullName evidence="3">Ig-like domain-containing protein</fullName>
    </recommendedName>
</protein>
<reference evidence="4" key="1">
    <citation type="submission" date="2019-06" db="EMBL/GenBank/DDBJ databases">
        <authorList>
            <consortium name="Wellcome Sanger Institute Data Sharing"/>
        </authorList>
    </citation>
    <scope>NUCLEOTIDE SEQUENCE [LARGE SCALE GENOMIC DNA]</scope>
</reference>
<dbReference type="PROSITE" id="PS00290">
    <property type="entry name" value="IG_MHC"/>
    <property type="match status" value="1"/>
</dbReference>
<dbReference type="Proteomes" id="UP000472263">
    <property type="component" value="Chromosome 8"/>
</dbReference>
<evidence type="ECO:0000313" key="4">
    <source>
        <dbReference type="Ensembl" id="ENSMMDP00005004184.1"/>
    </source>
</evidence>
<dbReference type="InterPro" id="IPR003006">
    <property type="entry name" value="Ig/MHC_CS"/>
</dbReference>
<name>A0A667WUM7_9TELE</name>
<sequence>MFDFCISGAFLGPWCYLVLLLAACRDRSSLSCSNICATHPAPSPPDFKNHIGLFMSALSSPCPAVTPSAVTLQPVPNGDTYSLICMIEDLSSTISSVTWRKNEEEVTQGKISTARGSDSLISVLKVDKTEWESKSVFSCEVPHPGGKTVRRVKPANCS</sequence>
<dbReference type="InterPro" id="IPR036179">
    <property type="entry name" value="Ig-like_dom_sf"/>
</dbReference>
<keyword evidence="5" id="KW-1185">Reference proteome</keyword>
<evidence type="ECO:0000256" key="1">
    <source>
        <dbReference type="ARBA" id="ARBA00023319"/>
    </source>
</evidence>
<dbReference type="Gene3D" id="2.60.40.10">
    <property type="entry name" value="Immunoglobulins"/>
    <property type="match status" value="1"/>
</dbReference>
<evidence type="ECO:0000256" key="2">
    <source>
        <dbReference type="SAM" id="SignalP"/>
    </source>
</evidence>
<feature type="domain" description="Ig-like" evidence="3">
    <location>
        <begin position="63"/>
        <end position="150"/>
    </location>
</feature>
<evidence type="ECO:0000259" key="3">
    <source>
        <dbReference type="PROSITE" id="PS50835"/>
    </source>
</evidence>
<feature type="signal peptide" evidence="2">
    <location>
        <begin position="1"/>
        <end position="29"/>
    </location>
</feature>
<dbReference type="Pfam" id="PF07654">
    <property type="entry name" value="C1-set"/>
    <property type="match status" value="1"/>
</dbReference>
<dbReference type="AlphaFoldDB" id="A0A667WUM7"/>
<dbReference type="SUPFAM" id="SSF48726">
    <property type="entry name" value="Immunoglobulin"/>
    <property type="match status" value="1"/>
</dbReference>
<proteinExistence type="predicted"/>
<reference evidence="4" key="3">
    <citation type="submission" date="2025-09" db="UniProtKB">
        <authorList>
            <consortium name="Ensembl"/>
        </authorList>
    </citation>
    <scope>IDENTIFICATION</scope>
</reference>
<keyword evidence="2" id="KW-0732">Signal</keyword>
<keyword evidence="1" id="KW-0393">Immunoglobulin domain</keyword>
<dbReference type="InterPro" id="IPR003597">
    <property type="entry name" value="Ig_C1-set"/>
</dbReference>
<accession>A0A667WUM7</accession>
<dbReference type="InterPro" id="IPR007110">
    <property type="entry name" value="Ig-like_dom"/>
</dbReference>
<dbReference type="PROSITE" id="PS50835">
    <property type="entry name" value="IG_LIKE"/>
    <property type="match status" value="1"/>
</dbReference>
<organism evidence="4 5">
    <name type="scientific">Myripristis murdjan</name>
    <name type="common">pinecone soldierfish</name>
    <dbReference type="NCBI Taxonomy" id="586833"/>
    <lineage>
        <taxon>Eukaryota</taxon>
        <taxon>Metazoa</taxon>
        <taxon>Chordata</taxon>
        <taxon>Craniata</taxon>
        <taxon>Vertebrata</taxon>
        <taxon>Euteleostomi</taxon>
        <taxon>Actinopterygii</taxon>
        <taxon>Neopterygii</taxon>
        <taxon>Teleostei</taxon>
        <taxon>Neoteleostei</taxon>
        <taxon>Acanthomorphata</taxon>
        <taxon>Holocentriformes</taxon>
        <taxon>Holocentridae</taxon>
        <taxon>Myripristis</taxon>
    </lineage>
</organism>
<dbReference type="InterPro" id="IPR013783">
    <property type="entry name" value="Ig-like_fold"/>
</dbReference>